<reference evidence="2 3" key="2">
    <citation type="submission" date="2023-12" db="EMBL/GenBank/DDBJ databases">
        <title>Description of an unclassified Opitutus bacterium of Verrucomicrobiota.</title>
        <authorList>
            <person name="Zhang D.-F."/>
        </authorList>
    </citation>
    <scope>NUCLEOTIDE SEQUENCE [LARGE SCALE GENOMIC DNA]</scope>
    <source>
        <strain evidence="2 3">WL0086</strain>
    </source>
</reference>
<dbReference type="Pfam" id="PF04305">
    <property type="entry name" value="DUF455"/>
    <property type="match status" value="1"/>
</dbReference>
<organism evidence="2 3">
    <name type="scientific">Actomonas aquatica</name>
    <dbReference type="NCBI Taxonomy" id="2866162"/>
    <lineage>
        <taxon>Bacteria</taxon>
        <taxon>Pseudomonadati</taxon>
        <taxon>Verrucomicrobiota</taxon>
        <taxon>Opitutia</taxon>
        <taxon>Opitutales</taxon>
        <taxon>Opitutaceae</taxon>
        <taxon>Actomonas</taxon>
    </lineage>
</organism>
<evidence type="ECO:0000313" key="2">
    <source>
        <dbReference type="EMBL" id="WRQ89571.1"/>
    </source>
</evidence>
<accession>A0ABZ1CDA5</accession>
<protein>
    <submittedName>
        <fullName evidence="2">DUF455 family protein</fullName>
    </submittedName>
</protein>
<dbReference type="RefSeq" id="WP_221029743.1">
    <property type="nucleotide sequence ID" value="NZ_CP139781.1"/>
</dbReference>
<dbReference type="SUPFAM" id="SSF47240">
    <property type="entry name" value="Ferritin-like"/>
    <property type="match status" value="1"/>
</dbReference>
<evidence type="ECO:0000256" key="1">
    <source>
        <dbReference type="SAM" id="MobiDB-lite"/>
    </source>
</evidence>
<dbReference type="InterPro" id="IPR007402">
    <property type="entry name" value="DUF455"/>
</dbReference>
<dbReference type="InterPro" id="IPR009078">
    <property type="entry name" value="Ferritin-like_SF"/>
</dbReference>
<keyword evidence="3" id="KW-1185">Reference proteome</keyword>
<evidence type="ECO:0000313" key="3">
    <source>
        <dbReference type="Proteomes" id="UP000738431"/>
    </source>
</evidence>
<dbReference type="EMBL" id="CP139781">
    <property type="protein sequence ID" value="WRQ89571.1"/>
    <property type="molecule type" value="Genomic_DNA"/>
</dbReference>
<reference evidence="2 3" key="1">
    <citation type="submission" date="2021-08" db="EMBL/GenBank/DDBJ databases">
        <authorList>
            <person name="Zhang D."/>
            <person name="Zhang A."/>
            <person name="Wang L."/>
        </authorList>
    </citation>
    <scope>NUCLEOTIDE SEQUENCE [LARGE SCALE GENOMIC DNA]</scope>
    <source>
        <strain evidence="2 3">WL0086</strain>
    </source>
</reference>
<feature type="region of interest" description="Disordered" evidence="1">
    <location>
        <begin position="1"/>
        <end position="22"/>
    </location>
</feature>
<dbReference type="Proteomes" id="UP000738431">
    <property type="component" value="Chromosome"/>
</dbReference>
<feature type="compositionally biased region" description="Low complexity" evidence="1">
    <location>
        <begin position="7"/>
        <end position="22"/>
    </location>
</feature>
<gene>
    <name evidence="2" type="ORF">K1X11_009135</name>
</gene>
<sequence>MVAPHNSASSSTASSARTATGRMAAVQGMTRLQRELFELERAFVATATSLVPRVGEPELKYLVCHHVWENASHGRFLRERGRELSGFGTDDTIRPSIWRVFIEAAVAPSPAAALAGFYRVLKPHLLATYRHYLEATHHLADWPSRRLVEEFIGDEERHATEMETWLEDSAEITAWCEHLHAALLHHTEPNAFAADFAWRQDSHPYRHPVTCNRGPYPLCSSVFEQSADDVAPIVRDWLEDPQTDARIIRIMIYIWLMMELDAVDYLATVFIETPTAPFDLHHDLARHLWDESRHSQFGFRQLPKHGIDLMTVEHSLDLYHILLQMPPAERYAMMTMEFEAGSFPTKAHIMDRVRELNDFEADTLLAFDRNDEQNHVRYGHRWLPVIMEVCGHNEPVETFVEKTRQHFAALAKTHGGQTPHSLSPAERLTGAKIRAMYS</sequence>
<proteinExistence type="predicted"/>
<name>A0ABZ1CDA5_9BACT</name>